<gene>
    <name evidence="2" type="ORF">GCM10007977_055780</name>
</gene>
<dbReference type="SUPFAM" id="SSF102114">
    <property type="entry name" value="Radical SAM enzymes"/>
    <property type="match status" value="1"/>
</dbReference>
<reference evidence="2" key="1">
    <citation type="journal article" date="2014" name="Int. J. Syst. Evol. Microbiol.">
        <title>Complete genome sequence of Corynebacterium casei LMG S-19264T (=DSM 44701T), isolated from a smear-ripened cheese.</title>
        <authorList>
            <consortium name="US DOE Joint Genome Institute (JGI-PGF)"/>
            <person name="Walter F."/>
            <person name="Albersmeier A."/>
            <person name="Kalinowski J."/>
            <person name="Ruckert C."/>
        </authorList>
    </citation>
    <scope>NUCLEOTIDE SEQUENCE</scope>
    <source>
        <strain evidence="2">JCM 19831</strain>
    </source>
</reference>
<evidence type="ECO:0000313" key="3">
    <source>
        <dbReference type="Proteomes" id="UP000642070"/>
    </source>
</evidence>
<evidence type="ECO:0000259" key="1">
    <source>
        <dbReference type="Pfam" id="PF13186"/>
    </source>
</evidence>
<feature type="domain" description="4Fe4S-binding SPASM" evidence="1">
    <location>
        <begin position="86"/>
        <end position="150"/>
    </location>
</feature>
<evidence type="ECO:0000313" key="2">
    <source>
        <dbReference type="EMBL" id="GGM46973.1"/>
    </source>
</evidence>
<dbReference type="AlphaFoldDB" id="A0A917U1X2"/>
<dbReference type="PANTHER" id="PTHR11228:SF7">
    <property type="entry name" value="PQQA PEPTIDE CYCLASE"/>
    <property type="match status" value="1"/>
</dbReference>
<dbReference type="EMBL" id="BMPI01000029">
    <property type="protein sequence ID" value="GGM46973.1"/>
    <property type="molecule type" value="Genomic_DNA"/>
</dbReference>
<dbReference type="Pfam" id="PF13186">
    <property type="entry name" value="SPASM"/>
    <property type="match status" value="1"/>
</dbReference>
<protein>
    <recommendedName>
        <fullName evidence="1">4Fe4S-binding SPASM domain-containing protein</fullName>
    </recommendedName>
</protein>
<reference evidence="2" key="2">
    <citation type="submission" date="2020-09" db="EMBL/GenBank/DDBJ databases">
        <authorList>
            <person name="Sun Q."/>
            <person name="Ohkuma M."/>
        </authorList>
    </citation>
    <scope>NUCLEOTIDE SEQUENCE</scope>
    <source>
        <strain evidence="2">JCM 19831</strain>
    </source>
</reference>
<dbReference type="InterPro" id="IPR058240">
    <property type="entry name" value="rSAM_sf"/>
</dbReference>
<sequence length="205" mass="22124">MVLHAGNVDRLAEIADLAVSLGADRLELAHTRYYGWGMRNRATLIPARAQVDAAEQAAAEVHRRHGDRVEIVYVEPDYHTGRPKPCMNGWGTRQLVVAPNGDLLPCLAAAQLGLPIPSARTADLAGAWQHSALFNAFRGTGWMPQPCRSCALRDEDLGGCRCQAFQLTGDAAATDPACRLSPHHDTVRAAAGVPVRVPAIPRRAR</sequence>
<dbReference type="InterPro" id="IPR023885">
    <property type="entry name" value="4Fe4S-binding_SPASM_dom"/>
</dbReference>
<dbReference type="Proteomes" id="UP000642070">
    <property type="component" value="Unassembled WGS sequence"/>
</dbReference>
<accession>A0A917U1X2</accession>
<name>A0A917U1X2_9ACTN</name>
<dbReference type="RefSeq" id="WP_229835895.1">
    <property type="nucleotide sequence ID" value="NZ_BMPI01000029.1"/>
</dbReference>
<keyword evidence="3" id="KW-1185">Reference proteome</keyword>
<organism evidence="2 3">
    <name type="scientific">Dactylosporangium sucinum</name>
    <dbReference type="NCBI Taxonomy" id="1424081"/>
    <lineage>
        <taxon>Bacteria</taxon>
        <taxon>Bacillati</taxon>
        <taxon>Actinomycetota</taxon>
        <taxon>Actinomycetes</taxon>
        <taxon>Micromonosporales</taxon>
        <taxon>Micromonosporaceae</taxon>
        <taxon>Dactylosporangium</taxon>
    </lineage>
</organism>
<dbReference type="NCBIfam" id="TIGR04085">
    <property type="entry name" value="rSAM_more_4Fe4S"/>
    <property type="match status" value="1"/>
</dbReference>
<dbReference type="Gene3D" id="3.20.20.70">
    <property type="entry name" value="Aldolase class I"/>
    <property type="match status" value="1"/>
</dbReference>
<comment type="caution">
    <text evidence="2">The sequence shown here is derived from an EMBL/GenBank/DDBJ whole genome shotgun (WGS) entry which is preliminary data.</text>
</comment>
<dbReference type="InterPro" id="IPR050377">
    <property type="entry name" value="Radical_SAM_PqqE_MftC-like"/>
</dbReference>
<proteinExistence type="predicted"/>
<dbReference type="PANTHER" id="PTHR11228">
    <property type="entry name" value="RADICAL SAM DOMAIN PROTEIN"/>
    <property type="match status" value="1"/>
</dbReference>
<dbReference type="InterPro" id="IPR013785">
    <property type="entry name" value="Aldolase_TIM"/>
</dbReference>